<gene>
    <name evidence="10" type="ORF">V1264_012229</name>
</gene>
<dbReference type="SUPFAM" id="SSF46565">
    <property type="entry name" value="Chaperone J-domain"/>
    <property type="match status" value="1"/>
</dbReference>
<dbReference type="InterPro" id="IPR036869">
    <property type="entry name" value="J_dom_sf"/>
</dbReference>
<protein>
    <recommendedName>
        <fullName evidence="3">DnaJ homolog subfamily C member 22</fullName>
    </recommendedName>
</protein>
<evidence type="ECO:0000256" key="6">
    <source>
        <dbReference type="ARBA" id="ARBA00023136"/>
    </source>
</evidence>
<feature type="transmembrane region" description="Helical" evidence="8">
    <location>
        <begin position="30"/>
        <end position="46"/>
    </location>
</feature>
<evidence type="ECO:0000259" key="9">
    <source>
        <dbReference type="PROSITE" id="PS50076"/>
    </source>
</evidence>
<organism evidence="10 11">
    <name type="scientific">Littorina saxatilis</name>
    <dbReference type="NCBI Taxonomy" id="31220"/>
    <lineage>
        <taxon>Eukaryota</taxon>
        <taxon>Metazoa</taxon>
        <taxon>Spiralia</taxon>
        <taxon>Lophotrochozoa</taxon>
        <taxon>Mollusca</taxon>
        <taxon>Gastropoda</taxon>
        <taxon>Caenogastropoda</taxon>
        <taxon>Littorinimorpha</taxon>
        <taxon>Littorinoidea</taxon>
        <taxon>Littorinidae</taxon>
        <taxon>Littorina</taxon>
    </lineage>
</organism>
<dbReference type="EMBL" id="JBAMIC010000002">
    <property type="protein sequence ID" value="KAK7112844.1"/>
    <property type="molecule type" value="Genomic_DNA"/>
</dbReference>
<evidence type="ECO:0000256" key="5">
    <source>
        <dbReference type="ARBA" id="ARBA00022989"/>
    </source>
</evidence>
<dbReference type="GO" id="GO:0016020">
    <property type="term" value="C:membrane"/>
    <property type="evidence" value="ECO:0007669"/>
    <property type="project" value="UniProtKB-SubCell"/>
</dbReference>
<feature type="transmembrane region" description="Helical" evidence="8">
    <location>
        <begin position="125"/>
        <end position="143"/>
    </location>
</feature>
<reference evidence="10 11" key="1">
    <citation type="submission" date="2024-02" db="EMBL/GenBank/DDBJ databases">
        <title>Chromosome-scale genome assembly of the rough periwinkle Littorina saxatilis.</title>
        <authorList>
            <person name="De Jode A."/>
            <person name="Faria R."/>
            <person name="Formenti G."/>
            <person name="Sims Y."/>
            <person name="Smith T.P."/>
            <person name="Tracey A."/>
            <person name="Wood J.M.D."/>
            <person name="Zagrodzka Z.B."/>
            <person name="Johannesson K."/>
            <person name="Butlin R.K."/>
            <person name="Leder E.H."/>
        </authorList>
    </citation>
    <scope>NUCLEOTIDE SEQUENCE [LARGE SCALE GENOMIC DNA]</scope>
    <source>
        <strain evidence="10">Snail1</strain>
        <tissue evidence="10">Muscle</tissue>
    </source>
</reference>
<dbReference type="Pfam" id="PF00226">
    <property type="entry name" value="DnaJ"/>
    <property type="match status" value="1"/>
</dbReference>
<dbReference type="SMART" id="SM00271">
    <property type="entry name" value="DnaJ"/>
    <property type="match status" value="1"/>
</dbReference>
<dbReference type="Pfam" id="PF05154">
    <property type="entry name" value="TM2"/>
    <property type="match status" value="1"/>
</dbReference>
<evidence type="ECO:0000256" key="1">
    <source>
        <dbReference type="ARBA" id="ARBA00002080"/>
    </source>
</evidence>
<dbReference type="PANTHER" id="PTHR44733:SF1">
    <property type="entry name" value="DNAJ HOMOLOG SUBFAMILY C MEMBER 22"/>
    <property type="match status" value="1"/>
</dbReference>
<dbReference type="InterPro" id="IPR007829">
    <property type="entry name" value="TM2"/>
</dbReference>
<dbReference type="PRINTS" id="PR00625">
    <property type="entry name" value="JDOMAIN"/>
</dbReference>
<keyword evidence="5 8" id="KW-1133">Transmembrane helix</keyword>
<comment type="caution">
    <text evidence="10">The sequence shown here is derived from an EMBL/GenBank/DDBJ whole genome shotgun (WGS) entry which is preliminary data.</text>
</comment>
<keyword evidence="6 8" id="KW-0472">Membrane</keyword>
<evidence type="ECO:0000313" key="11">
    <source>
        <dbReference type="Proteomes" id="UP001374579"/>
    </source>
</evidence>
<evidence type="ECO:0000313" key="10">
    <source>
        <dbReference type="EMBL" id="KAK7112844.1"/>
    </source>
</evidence>
<accession>A0AAN9BWN9</accession>
<name>A0AAN9BWN9_9CAEN</name>
<keyword evidence="4 8" id="KW-0812">Transmembrane</keyword>
<evidence type="ECO:0000256" key="2">
    <source>
        <dbReference type="ARBA" id="ARBA00004141"/>
    </source>
</evidence>
<keyword evidence="11" id="KW-1185">Reference proteome</keyword>
<evidence type="ECO:0000256" key="4">
    <source>
        <dbReference type="ARBA" id="ARBA00022692"/>
    </source>
</evidence>
<feature type="region of interest" description="Disordered" evidence="7">
    <location>
        <begin position="345"/>
        <end position="365"/>
    </location>
</feature>
<dbReference type="Proteomes" id="UP001374579">
    <property type="component" value="Unassembled WGS sequence"/>
</dbReference>
<feature type="domain" description="J" evidence="9">
    <location>
        <begin position="289"/>
        <end position="358"/>
    </location>
</feature>
<feature type="transmembrane region" description="Helical" evidence="8">
    <location>
        <begin position="93"/>
        <end position="113"/>
    </location>
</feature>
<dbReference type="InterPro" id="IPR001623">
    <property type="entry name" value="DnaJ_domain"/>
</dbReference>
<evidence type="ECO:0000256" key="8">
    <source>
        <dbReference type="SAM" id="Phobius"/>
    </source>
</evidence>
<dbReference type="Gene3D" id="1.10.287.110">
    <property type="entry name" value="DnaJ domain"/>
    <property type="match status" value="1"/>
</dbReference>
<comment type="subcellular location">
    <subcellularLocation>
        <location evidence="2">Membrane</location>
        <topology evidence="2">Multi-pass membrane protein</topology>
    </subcellularLocation>
</comment>
<evidence type="ECO:0000256" key="3">
    <source>
        <dbReference type="ARBA" id="ARBA00020945"/>
    </source>
</evidence>
<comment type="function">
    <text evidence="1">May function as a co-chaperone.</text>
</comment>
<sequence>MASLVVSYVLWFFFGIFGAHHFYLKRDRHAFVWWSTLGGLFGLGWIRDLWRLPEYVEECNEDEDGFVSDNNNDDSQNATRAGKPKLSSFRHGGMVLMGYILGYLVMFACPQEWFKSEDNGILVNAFLRIVPPIACALGVHLVANIGRIQASFQWCLLGSYMGVIWSFHDPSNIGASCLLSTIAVNWFGLSWKPTRQARKNKCKRLTVLFACGAVYLLLWTSALYFNATITTRDGEEVPLRVAVNNFFKSPAWTETKEAFHMLWQHIKVNGWKNLFDQVVESLDPQGEKNAYKVLGVDSFTSQEEIKKIYRKLAKEWHPDKHKDPEKRREAQEKFMEIQQAYETLSKIKSRRTEQNKKSSHGHDEF</sequence>
<feature type="transmembrane region" description="Helical" evidence="8">
    <location>
        <begin position="5"/>
        <end position="24"/>
    </location>
</feature>
<dbReference type="AlphaFoldDB" id="A0AAN9BWN9"/>
<feature type="transmembrane region" description="Helical" evidence="8">
    <location>
        <begin position="205"/>
        <end position="225"/>
    </location>
</feature>
<evidence type="ECO:0000256" key="7">
    <source>
        <dbReference type="SAM" id="MobiDB-lite"/>
    </source>
</evidence>
<feature type="compositionally biased region" description="Basic and acidic residues" evidence="7">
    <location>
        <begin position="350"/>
        <end position="365"/>
    </location>
</feature>
<dbReference type="CDD" id="cd06257">
    <property type="entry name" value="DnaJ"/>
    <property type="match status" value="1"/>
</dbReference>
<dbReference type="PANTHER" id="PTHR44733">
    <property type="entry name" value="DNAJ HOMOLOG SUBFAMILY C MEMBER 22"/>
    <property type="match status" value="1"/>
</dbReference>
<proteinExistence type="predicted"/>
<dbReference type="PROSITE" id="PS50076">
    <property type="entry name" value="DNAJ_2"/>
    <property type="match status" value="1"/>
</dbReference>